<sequence length="78" mass="8653">MAELFSSPFGHSFYAISFLDKGISTYFQLLLFQITIFIRFISESLGRIIIAIKIANNLAMADEGMPSALALKSYDSVP</sequence>
<accession>A0A397IIE1</accession>
<dbReference type="Proteomes" id="UP000266861">
    <property type="component" value="Unassembled WGS sequence"/>
</dbReference>
<gene>
    <name evidence="1" type="ORF">Glove_220g40</name>
</gene>
<dbReference type="EMBL" id="PQFF01000205">
    <property type="protein sequence ID" value="RHZ74592.1"/>
    <property type="molecule type" value="Genomic_DNA"/>
</dbReference>
<proteinExistence type="predicted"/>
<organism evidence="1 2">
    <name type="scientific">Diversispora epigaea</name>
    <dbReference type="NCBI Taxonomy" id="1348612"/>
    <lineage>
        <taxon>Eukaryota</taxon>
        <taxon>Fungi</taxon>
        <taxon>Fungi incertae sedis</taxon>
        <taxon>Mucoromycota</taxon>
        <taxon>Glomeromycotina</taxon>
        <taxon>Glomeromycetes</taxon>
        <taxon>Diversisporales</taxon>
        <taxon>Diversisporaceae</taxon>
        <taxon>Diversispora</taxon>
    </lineage>
</organism>
<evidence type="ECO:0000313" key="2">
    <source>
        <dbReference type="Proteomes" id="UP000266861"/>
    </source>
</evidence>
<evidence type="ECO:0000313" key="1">
    <source>
        <dbReference type="EMBL" id="RHZ74592.1"/>
    </source>
</evidence>
<name>A0A397IIE1_9GLOM</name>
<protein>
    <submittedName>
        <fullName evidence="1">Uncharacterized protein</fullName>
    </submittedName>
</protein>
<reference evidence="1 2" key="1">
    <citation type="submission" date="2018-08" db="EMBL/GenBank/DDBJ databases">
        <title>Genome and evolution of the arbuscular mycorrhizal fungus Diversispora epigaea (formerly Glomus versiforme) and its bacterial endosymbionts.</title>
        <authorList>
            <person name="Sun X."/>
            <person name="Fei Z."/>
            <person name="Harrison M."/>
        </authorList>
    </citation>
    <scope>NUCLEOTIDE SEQUENCE [LARGE SCALE GENOMIC DNA]</scope>
    <source>
        <strain evidence="1 2">IT104</strain>
    </source>
</reference>
<comment type="caution">
    <text evidence="1">The sequence shown here is derived from an EMBL/GenBank/DDBJ whole genome shotgun (WGS) entry which is preliminary data.</text>
</comment>
<dbReference type="AlphaFoldDB" id="A0A397IIE1"/>
<keyword evidence="2" id="KW-1185">Reference proteome</keyword>